<comment type="caution">
    <text evidence="3">The sequence shown here is derived from an EMBL/GenBank/DDBJ whole genome shotgun (WGS) entry which is preliminary data.</text>
</comment>
<dbReference type="EMBL" id="JBFCZG010000001">
    <property type="protein sequence ID" value="KAL3426579.1"/>
    <property type="molecule type" value="Genomic_DNA"/>
</dbReference>
<dbReference type="PANTHER" id="PTHR37834">
    <property type="entry name" value="GDSL-LIKE LIPASE/ACYLHYDROLASE DOMAIN PROTEIN (AFU_ORTHOLOGUE AFUA_2G00620)"/>
    <property type="match status" value="1"/>
</dbReference>
<organism evidence="3 4">
    <name type="scientific">Phlyctema vagabunda</name>
    <dbReference type="NCBI Taxonomy" id="108571"/>
    <lineage>
        <taxon>Eukaryota</taxon>
        <taxon>Fungi</taxon>
        <taxon>Dikarya</taxon>
        <taxon>Ascomycota</taxon>
        <taxon>Pezizomycotina</taxon>
        <taxon>Leotiomycetes</taxon>
        <taxon>Helotiales</taxon>
        <taxon>Dermateaceae</taxon>
        <taxon>Phlyctema</taxon>
    </lineage>
</organism>
<dbReference type="Pfam" id="PF13472">
    <property type="entry name" value="Lipase_GDSL_2"/>
    <property type="match status" value="1"/>
</dbReference>
<dbReference type="Proteomes" id="UP001629113">
    <property type="component" value="Unassembled WGS sequence"/>
</dbReference>
<gene>
    <name evidence="3" type="ORF">PVAG01_00088</name>
</gene>
<feature type="chain" id="PRO_5046185691" evidence="1">
    <location>
        <begin position="19"/>
        <end position="427"/>
    </location>
</feature>
<evidence type="ECO:0000313" key="3">
    <source>
        <dbReference type="EMBL" id="KAL3426579.1"/>
    </source>
</evidence>
<dbReference type="CDD" id="cd01831">
    <property type="entry name" value="Endoglucanase_E_like"/>
    <property type="match status" value="1"/>
</dbReference>
<sequence length="427" mass="47320">MRLFSVCLFATTASLAAATILQNGQERITDYPVTVIDPSSYDFTTYPASAEELSYKGRWDSEYISWWSTPGLKFGFTGDYVAIEFGPYTTDTALIAYRLSGQDWQLTNVTTGATHLLVSPSTPGIESTYPINPSTFELRVTNWAYGVQIASVSVGSGEKLVKIPDFGRRIEVIGDSLAAGMYATLEGLAGWGYNLGAGLGDTEYAITAWPGICLVDQVCWGNPKGMLYQWYYTSDLSGRPKPYSDPEPWDFSKHDAADIVVINLGTNDANAANNVSATAYASQYKQLIEGIHTVWPDAQVIICSVWNGFYAYGNSYAQGPAFVPEIYSVYEYFNSPEYLSRPTLFDHATNKTYSNGSSTAPFVSYFNTTGILQHNDIGPQWHPTDVGHLKVATHLIQYIKIKFGWMLYATGPEVQHQTLYWNDQSSY</sequence>
<dbReference type="InterPro" id="IPR013830">
    <property type="entry name" value="SGNH_hydro"/>
</dbReference>
<feature type="signal peptide" evidence="1">
    <location>
        <begin position="1"/>
        <end position="18"/>
    </location>
</feature>
<dbReference type="InterPro" id="IPR036514">
    <property type="entry name" value="SGNH_hydro_sf"/>
</dbReference>
<feature type="domain" description="SGNH hydrolase-type esterase" evidence="2">
    <location>
        <begin position="172"/>
        <end position="317"/>
    </location>
</feature>
<reference evidence="3 4" key="1">
    <citation type="submission" date="2024-06" db="EMBL/GenBank/DDBJ databases">
        <title>Complete genome of Phlyctema vagabunda strain 19-DSS-EL-015.</title>
        <authorList>
            <person name="Fiorenzani C."/>
        </authorList>
    </citation>
    <scope>NUCLEOTIDE SEQUENCE [LARGE SCALE GENOMIC DNA]</scope>
    <source>
        <strain evidence="3 4">19-DSS-EL-015</strain>
    </source>
</reference>
<dbReference type="PANTHER" id="PTHR37834:SF2">
    <property type="entry name" value="ESTERASE, SGNH HYDROLASE-TYPE"/>
    <property type="match status" value="1"/>
</dbReference>
<dbReference type="InterPro" id="IPR052762">
    <property type="entry name" value="PCW_deacetylase/CE"/>
</dbReference>
<evidence type="ECO:0000256" key="1">
    <source>
        <dbReference type="SAM" id="SignalP"/>
    </source>
</evidence>
<dbReference type="Gene3D" id="3.40.50.1110">
    <property type="entry name" value="SGNH hydrolase"/>
    <property type="match status" value="1"/>
</dbReference>
<evidence type="ECO:0000313" key="4">
    <source>
        <dbReference type="Proteomes" id="UP001629113"/>
    </source>
</evidence>
<evidence type="ECO:0000259" key="2">
    <source>
        <dbReference type="Pfam" id="PF13472"/>
    </source>
</evidence>
<accession>A0ABR4PTI4</accession>
<name>A0ABR4PTI4_9HELO</name>
<keyword evidence="1" id="KW-0732">Signal</keyword>
<dbReference type="InterPro" id="IPR037461">
    <property type="entry name" value="CtCE2-like_dom"/>
</dbReference>
<keyword evidence="4" id="KW-1185">Reference proteome</keyword>
<proteinExistence type="predicted"/>
<protein>
    <submittedName>
        <fullName evidence="3">GDSL-like Lipase/Acylhydrolase</fullName>
    </submittedName>
</protein>
<dbReference type="SUPFAM" id="SSF52266">
    <property type="entry name" value="SGNH hydrolase"/>
    <property type="match status" value="1"/>
</dbReference>